<keyword evidence="3 6" id="KW-1133">Transmembrane helix</keyword>
<keyword evidence="6" id="KW-1003">Cell membrane</keyword>
<feature type="transmembrane region" description="Helical" evidence="6">
    <location>
        <begin position="140"/>
        <end position="164"/>
    </location>
</feature>
<dbReference type="GO" id="GO:0046677">
    <property type="term" value="P:response to antibiotic"/>
    <property type="evidence" value="ECO:0007669"/>
    <property type="project" value="UniProtKB-KW"/>
</dbReference>
<dbReference type="RefSeq" id="WP_116181809.1">
    <property type="nucleotide sequence ID" value="NZ_CP144375.1"/>
</dbReference>
<name>A0A3E0GTU8_9PSEU</name>
<sequence>MTTAVVDTLTMLDRKLRHLRRAPGELLGVTLTPVTMVVVVGYLLNKAITMPGNANYLDFMMAGAGAQVGLGCFGTSAISVADDLRNGLVDRFRSLPVHRIPVLLAQTLSDLALTGVGMALAGAVGWLLGWRIHTGLLPALAGFALLLALTFLLSWFGVLAGLVVHSMSAVNSLSGLVLVVGSFLSSAFVPLSSLPGWLRPVAEWSPISTVVTATRQLWGNPVANTGDSLAITHPAAAALATIAFLIIAVVPLSARLYRTASEKSR</sequence>
<evidence type="ECO:0000256" key="3">
    <source>
        <dbReference type="ARBA" id="ARBA00022989"/>
    </source>
</evidence>
<comment type="similarity">
    <text evidence="6">Belongs to the ABC-2 integral membrane protein family.</text>
</comment>
<gene>
    <name evidence="8" type="ORF">BCF44_13125</name>
</gene>
<dbReference type="Proteomes" id="UP000256269">
    <property type="component" value="Unassembled WGS sequence"/>
</dbReference>
<dbReference type="GO" id="GO:0140359">
    <property type="term" value="F:ABC-type transporter activity"/>
    <property type="evidence" value="ECO:0007669"/>
    <property type="project" value="InterPro"/>
</dbReference>
<organism evidence="8 9">
    <name type="scientific">Kutzneria buriramensis</name>
    <dbReference type="NCBI Taxonomy" id="1045776"/>
    <lineage>
        <taxon>Bacteria</taxon>
        <taxon>Bacillati</taxon>
        <taxon>Actinomycetota</taxon>
        <taxon>Actinomycetes</taxon>
        <taxon>Pseudonocardiales</taxon>
        <taxon>Pseudonocardiaceae</taxon>
        <taxon>Kutzneria</taxon>
    </lineage>
</organism>
<dbReference type="EMBL" id="QUNO01000031">
    <property type="protein sequence ID" value="REH26970.1"/>
    <property type="molecule type" value="Genomic_DNA"/>
</dbReference>
<dbReference type="PROSITE" id="PS51012">
    <property type="entry name" value="ABC_TM2"/>
    <property type="match status" value="1"/>
</dbReference>
<dbReference type="AlphaFoldDB" id="A0A3E0GTU8"/>
<evidence type="ECO:0000256" key="5">
    <source>
        <dbReference type="ARBA" id="ARBA00023251"/>
    </source>
</evidence>
<reference evidence="8 9" key="1">
    <citation type="submission" date="2018-08" db="EMBL/GenBank/DDBJ databases">
        <title>Genomic Encyclopedia of Archaeal and Bacterial Type Strains, Phase II (KMG-II): from individual species to whole genera.</title>
        <authorList>
            <person name="Goeker M."/>
        </authorList>
    </citation>
    <scope>NUCLEOTIDE SEQUENCE [LARGE SCALE GENOMIC DNA]</scope>
    <source>
        <strain evidence="8 9">DSM 45791</strain>
    </source>
</reference>
<dbReference type="PIRSF" id="PIRSF006648">
    <property type="entry name" value="DrrB"/>
    <property type="match status" value="1"/>
</dbReference>
<evidence type="ECO:0000313" key="8">
    <source>
        <dbReference type="EMBL" id="REH26970.1"/>
    </source>
</evidence>
<dbReference type="InterPro" id="IPR000412">
    <property type="entry name" value="ABC_2_transport"/>
</dbReference>
<evidence type="ECO:0000256" key="1">
    <source>
        <dbReference type="ARBA" id="ARBA00004141"/>
    </source>
</evidence>
<feature type="transmembrane region" description="Helical" evidence="6">
    <location>
        <begin position="176"/>
        <end position="198"/>
    </location>
</feature>
<feature type="transmembrane region" description="Helical" evidence="6">
    <location>
        <begin position="24"/>
        <end position="44"/>
    </location>
</feature>
<dbReference type="GO" id="GO:0043190">
    <property type="term" value="C:ATP-binding cassette (ABC) transporter complex"/>
    <property type="evidence" value="ECO:0007669"/>
    <property type="project" value="InterPro"/>
</dbReference>
<dbReference type="InterPro" id="IPR051784">
    <property type="entry name" value="Nod_factor_ABC_transporter"/>
</dbReference>
<comment type="caution">
    <text evidence="8">The sequence shown here is derived from an EMBL/GenBank/DDBJ whole genome shotgun (WGS) entry which is preliminary data.</text>
</comment>
<protein>
    <recommendedName>
        <fullName evidence="6">Transport permease protein</fullName>
    </recommendedName>
</protein>
<dbReference type="OrthoDB" id="3370990at2"/>
<evidence type="ECO:0000256" key="2">
    <source>
        <dbReference type="ARBA" id="ARBA00022692"/>
    </source>
</evidence>
<keyword evidence="2 6" id="KW-0812">Transmembrane</keyword>
<proteinExistence type="inferred from homology"/>
<feature type="transmembrane region" description="Helical" evidence="6">
    <location>
        <begin position="56"/>
        <end position="81"/>
    </location>
</feature>
<dbReference type="PANTHER" id="PTHR43229">
    <property type="entry name" value="NODULATION PROTEIN J"/>
    <property type="match status" value="1"/>
</dbReference>
<feature type="transmembrane region" description="Helical" evidence="6">
    <location>
        <begin position="235"/>
        <end position="257"/>
    </location>
</feature>
<accession>A0A3E0GTU8</accession>
<comment type="subcellular location">
    <subcellularLocation>
        <location evidence="6">Cell membrane</location>
        <topology evidence="6">Multi-pass membrane protein</topology>
    </subcellularLocation>
    <subcellularLocation>
        <location evidence="1">Membrane</location>
        <topology evidence="1">Multi-pass membrane protein</topology>
    </subcellularLocation>
</comment>
<feature type="transmembrane region" description="Helical" evidence="6">
    <location>
        <begin position="102"/>
        <end position="128"/>
    </location>
</feature>
<dbReference type="InterPro" id="IPR013525">
    <property type="entry name" value="ABC2_TM"/>
</dbReference>
<dbReference type="PANTHER" id="PTHR43229:SF2">
    <property type="entry name" value="NODULATION PROTEIN J"/>
    <property type="match status" value="1"/>
</dbReference>
<evidence type="ECO:0000313" key="9">
    <source>
        <dbReference type="Proteomes" id="UP000256269"/>
    </source>
</evidence>
<keyword evidence="5" id="KW-0046">Antibiotic resistance</keyword>
<feature type="domain" description="ABC transmembrane type-2" evidence="7">
    <location>
        <begin position="24"/>
        <end position="260"/>
    </location>
</feature>
<evidence type="ECO:0000256" key="6">
    <source>
        <dbReference type="RuleBase" id="RU361157"/>
    </source>
</evidence>
<keyword evidence="9" id="KW-1185">Reference proteome</keyword>
<evidence type="ECO:0000256" key="4">
    <source>
        <dbReference type="ARBA" id="ARBA00023136"/>
    </source>
</evidence>
<dbReference type="Pfam" id="PF01061">
    <property type="entry name" value="ABC2_membrane"/>
    <property type="match status" value="1"/>
</dbReference>
<keyword evidence="4 6" id="KW-0472">Membrane</keyword>
<evidence type="ECO:0000259" key="7">
    <source>
        <dbReference type="PROSITE" id="PS51012"/>
    </source>
</evidence>
<keyword evidence="6" id="KW-0813">Transport</keyword>
<dbReference type="InterPro" id="IPR047817">
    <property type="entry name" value="ABC2_TM_bact-type"/>
</dbReference>